<keyword evidence="1" id="KW-0472">Membrane</keyword>
<feature type="transmembrane region" description="Helical" evidence="1">
    <location>
        <begin position="70"/>
        <end position="94"/>
    </location>
</feature>
<sequence length="253" mass="27324">MCAHCCSQVLWVSCQPSFSRIMLFIMIQFLLSSFAPMLLGAQLVLTLVLVKGDICPGQRGRIHKLLPAIGLMWMAVSSIEIAAFLVVFAIFYFYSKVQTGKTRDAGPLWVLYLADGLAVSFVAIQAMKQPMWAASVATVMMVVLLGAAFAHLLLVIARSRLQAFHRILPFSGIVAAMGLALSLLAVASGFDEQAQTQATTLILTSLALVIGGIVVWCWHIFSGKTASKIQLSTAWVMVVAATVSMQILFVVNG</sequence>
<dbReference type="AlphaFoldDB" id="Q7MJM2"/>
<name>Q7MJM2_VIBVY</name>
<feature type="transmembrane region" description="Helical" evidence="1">
    <location>
        <begin position="132"/>
        <end position="155"/>
    </location>
</feature>
<dbReference type="eggNOG" id="ENOG5032VT8">
    <property type="taxonomic scope" value="Bacteria"/>
</dbReference>
<evidence type="ECO:0000313" key="2">
    <source>
        <dbReference type="EMBL" id="BAC94903.1"/>
    </source>
</evidence>
<dbReference type="Proteomes" id="UP000002675">
    <property type="component" value="Chromosome I"/>
</dbReference>
<feature type="transmembrane region" description="Helical" evidence="1">
    <location>
        <begin position="106"/>
        <end position="126"/>
    </location>
</feature>
<feature type="transmembrane region" description="Helical" evidence="1">
    <location>
        <begin position="233"/>
        <end position="251"/>
    </location>
</feature>
<proteinExistence type="predicted"/>
<feature type="transmembrane region" description="Helical" evidence="1">
    <location>
        <begin position="167"/>
        <end position="190"/>
    </location>
</feature>
<keyword evidence="1" id="KW-0812">Transmembrane</keyword>
<dbReference type="KEGG" id="vvy:VV2139"/>
<reference evidence="2 3" key="1">
    <citation type="journal article" date="2003" name="Genome Res.">
        <title>Comparative genome analysis of Vibrio vulnificus, a marine pathogen.</title>
        <authorList>
            <person name="Chen C.Y."/>
            <person name="Wu K.M."/>
            <person name="Chang Y.C."/>
            <person name="Chang C.H."/>
            <person name="Tsai H.C."/>
            <person name="Liao T.L."/>
            <person name="Liu Y.M."/>
            <person name="Chen H.J."/>
            <person name="Shen A.B."/>
            <person name="Li J.C."/>
            <person name="Su T.L."/>
            <person name="Shao C.P."/>
            <person name="Lee C.T."/>
            <person name="Hor L.I."/>
            <person name="Tsai S.F."/>
        </authorList>
    </citation>
    <scope>NUCLEOTIDE SEQUENCE [LARGE SCALE GENOMIC DNA]</scope>
    <source>
        <strain evidence="2 3">YJ016</strain>
    </source>
</reference>
<keyword evidence="1" id="KW-1133">Transmembrane helix</keyword>
<feature type="transmembrane region" description="Helical" evidence="1">
    <location>
        <begin position="202"/>
        <end position="221"/>
    </location>
</feature>
<gene>
    <name evidence="2" type="ordered locus">VV2139</name>
</gene>
<dbReference type="STRING" id="672.VV93_v1c19020"/>
<organism evidence="2 3">
    <name type="scientific">Vibrio vulnificus (strain YJ016)</name>
    <dbReference type="NCBI Taxonomy" id="196600"/>
    <lineage>
        <taxon>Bacteria</taxon>
        <taxon>Pseudomonadati</taxon>
        <taxon>Pseudomonadota</taxon>
        <taxon>Gammaproteobacteria</taxon>
        <taxon>Vibrionales</taxon>
        <taxon>Vibrionaceae</taxon>
        <taxon>Vibrio</taxon>
    </lineage>
</organism>
<accession>Q7MJM2</accession>
<dbReference type="EMBL" id="BA000037">
    <property type="protein sequence ID" value="BAC94903.1"/>
    <property type="molecule type" value="Genomic_DNA"/>
</dbReference>
<evidence type="ECO:0000313" key="3">
    <source>
        <dbReference type="Proteomes" id="UP000002675"/>
    </source>
</evidence>
<feature type="transmembrane region" description="Helical" evidence="1">
    <location>
        <begin position="21"/>
        <end position="50"/>
    </location>
</feature>
<evidence type="ECO:0000256" key="1">
    <source>
        <dbReference type="SAM" id="Phobius"/>
    </source>
</evidence>
<dbReference type="HOGENOM" id="CLU_1244374_0_0_6"/>
<protein>
    <submittedName>
        <fullName evidence="2">Uncharacterized protein</fullName>
    </submittedName>
</protein>